<proteinExistence type="predicted"/>
<dbReference type="STRING" id="1237149.C900_01821"/>
<keyword evidence="2" id="KW-1185">Reference proteome</keyword>
<comment type="caution">
    <text evidence="1">The sequence shown here is derived from an EMBL/GenBank/DDBJ whole genome shotgun (WGS) entry which is preliminary data.</text>
</comment>
<dbReference type="RefSeq" id="WP_009579263.1">
    <property type="nucleotide sequence ID" value="NZ_AMZN01000027.1"/>
</dbReference>
<dbReference type="NCBIfam" id="TIGR02241">
    <property type="entry name" value="conserved hypothetical phage tail region protein"/>
    <property type="match status" value="1"/>
</dbReference>
<dbReference type="eggNOG" id="ENOG5032T2H">
    <property type="taxonomic scope" value="Bacteria"/>
</dbReference>
<dbReference type="InterPro" id="IPR010667">
    <property type="entry name" value="Phage_T4_Gp19"/>
</dbReference>
<dbReference type="PANTHER" id="PTHR38009">
    <property type="entry name" value="CONSERVED HYPOTHETICAL PHAGE TAIL PROTEIN"/>
    <property type="match status" value="1"/>
</dbReference>
<dbReference type="OrthoDB" id="9799891at2"/>
<dbReference type="EMBL" id="AMZN01000027">
    <property type="protein sequence ID" value="ELR72079.1"/>
    <property type="molecule type" value="Genomic_DNA"/>
</dbReference>
<sequence length="149" mass="16968">MASYYPPVAFHFRVDIDGLTTGDKDINFQEVSGLDATVGEYTHNEGGENRFVHRLPDRVTYDKLVLKRGMLVGSALIGWFRDAVESFKFDPKDVVVTLLNADHEPLEAWNFVKAYPVKWSISGFNAQGNEIVVETIELSFQYFTRMEVN</sequence>
<name>L8JWS6_9BACT</name>
<evidence type="ECO:0000313" key="2">
    <source>
        <dbReference type="Proteomes" id="UP000011135"/>
    </source>
</evidence>
<evidence type="ECO:0000313" key="1">
    <source>
        <dbReference type="EMBL" id="ELR72079.1"/>
    </source>
</evidence>
<reference evidence="1 2" key="1">
    <citation type="submission" date="2012-12" db="EMBL/GenBank/DDBJ databases">
        <title>Genome assembly of Fulvivirga imtechensis AK7.</title>
        <authorList>
            <person name="Nupur N."/>
            <person name="Khatri I."/>
            <person name="Kumar R."/>
            <person name="Subramanian S."/>
            <person name="Pinnaka A."/>
        </authorList>
    </citation>
    <scope>NUCLEOTIDE SEQUENCE [LARGE SCALE GENOMIC DNA]</scope>
    <source>
        <strain evidence="1 2">AK7</strain>
    </source>
</reference>
<organism evidence="1 2">
    <name type="scientific">Fulvivirga imtechensis AK7</name>
    <dbReference type="NCBI Taxonomy" id="1237149"/>
    <lineage>
        <taxon>Bacteria</taxon>
        <taxon>Pseudomonadati</taxon>
        <taxon>Bacteroidota</taxon>
        <taxon>Cytophagia</taxon>
        <taxon>Cytophagales</taxon>
        <taxon>Fulvivirgaceae</taxon>
        <taxon>Fulvivirga</taxon>
    </lineage>
</organism>
<dbReference type="AlphaFoldDB" id="L8JWS6"/>
<gene>
    <name evidence="1" type="ORF">C900_01821</name>
</gene>
<dbReference type="Pfam" id="PF06841">
    <property type="entry name" value="Phage_T4_gp19"/>
    <property type="match status" value="1"/>
</dbReference>
<evidence type="ECO:0008006" key="3">
    <source>
        <dbReference type="Google" id="ProtNLM"/>
    </source>
</evidence>
<protein>
    <recommendedName>
        <fullName evidence="3">Phage tail protein</fullName>
    </recommendedName>
</protein>
<dbReference type="Proteomes" id="UP000011135">
    <property type="component" value="Unassembled WGS sequence"/>
</dbReference>
<dbReference type="PANTHER" id="PTHR38009:SF1">
    <property type="entry name" value="CONSERVED HYPOTHETICAL PHAGE TAIL PROTEIN"/>
    <property type="match status" value="1"/>
</dbReference>
<dbReference type="GO" id="GO:0005198">
    <property type="term" value="F:structural molecule activity"/>
    <property type="evidence" value="ECO:0007669"/>
    <property type="project" value="InterPro"/>
</dbReference>
<dbReference type="InterPro" id="IPR011747">
    <property type="entry name" value="CHP02241"/>
</dbReference>
<accession>L8JWS6</accession>